<gene>
    <name evidence="2" type="ORF">JR347_14810</name>
</gene>
<evidence type="ECO:0000313" key="2">
    <source>
        <dbReference type="EMBL" id="QSE96854.1"/>
    </source>
</evidence>
<keyword evidence="1" id="KW-1133">Transmembrane helix</keyword>
<dbReference type="Pfam" id="PF11297">
    <property type="entry name" value="DUF3098"/>
    <property type="match status" value="1"/>
</dbReference>
<proteinExistence type="predicted"/>
<dbReference type="EMBL" id="CP070608">
    <property type="protein sequence ID" value="QSE96854.1"/>
    <property type="molecule type" value="Genomic_DNA"/>
</dbReference>
<protein>
    <submittedName>
        <fullName evidence="2">DUF3098 domain-containing protein</fullName>
    </submittedName>
</protein>
<keyword evidence="3" id="KW-1185">Reference proteome</keyword>
<keyword evidence="1" id="KW-0472">Membrane</keyword>
<evidence type="ECO:0000313" key="3">
    <source>
        <dbReference type="Proteomes" id="UP000662783"/>
    </source>
</evidence>
<sequence>MEKNNKMPFGTKNYKIMLFGLALLVVGFIVMSSDSEPFGFGFLGLTLGPILVFLGFLVEIAAILYNPKK</sequence>
<dbReference type="Proteomes" id="UP000662783">
    <property type="component" value="Chromosome"/>
</dbReference>
<dbReference type="KEGG" id="fuv:JR347_14810"/>
<keyword evidence="1" id="KW-0812">Transmembrane</keyword>
<accession>A0A974WEF9</accession>
<feature type="transmembrane region" description="Helical" evidence="1">
    <location>
        <begin position="42"/>
        <end position="65"/>
    </location>
</feature>
<dbReference type="AlphaFoldDB" id="A0A974WEF9"/>
<name>A0A974WEF9_9BACT</name>
<dbReference type="InterPro" id="IPR021448">
    <property type="entry name" value="DUF3098"/>
</dbReference>
<dbReference type="RefSeq" id="WP_205721368.1">
    <property type="nucleotide sequence ID" value="NZ_CP070608.1"/>
</dbReference>
<organism evidence="2 3">
    <name type="scientific">Fulvivirga lutea</name>
    <dbReference type="NCBI Taxonomy" id="2810512"/>
    <lineage>
        <taxon>Bacteria</taxon>
        <taxon>Pseudomonadati</taxon>
        <taxon>Bacteroidota</taxon>
        <taxon>Cytophagia</taxon>
        <taxon>Cytophagales</taxon>
        <taxon>Fulvivirgaceae</taxon>
        <taxon>Fulvivirga</taxon>
    </lineage>
</organism>
<evidence type="ECO:0000256" key="1">
    <source>
        <dbReference type="SAM" id="Phobius"/>
    </source>
</evidence>
<reference evidence="2" key="1">
    <citation type="submission" date="2021-02" db="EMBL/GenBank/DDBJ databases">
        <title>Fulvivirga sp. S481 isolated from sea water.</title>
        <authorList>
            <person name="Bae S.S."/>
            <person name="Baek K."/>
        </authorList>
    </citation>
    <scope>NUCLEOTIDE SEQUENCE</scope>
    <source>
        <strain evidence="2">S481</strain>
    </source>
</reference>